<dbReference type="AlphaFoldDB" id="A0A1F7RBU3"/>
<dbReference type="InterPro" id="IPR018551">
    <property type="entry name" value="DUF2007"/>
</dbReference>
<protein>
    <recommendedName>
        <fullName evidence="1">DUF2007 domain-containing protein</fullName>
    </recommendedName>
</protein>
<gene>
    <name evidence="2" type="ORF">A2042_07710</name>
</gene>
<accession>A0A1F7RBU3</accession>
<dbReference type="SUPFAM" id="SSF54913">
    <property type="entry name" value="GlnB-like"/>
    <property type="match status" value="1"/>
</dbReference>
<dbReference type="Pfam" id="PF09413">
    <property type="entry name" value="DUF2007"/>
    <property type="match status" value="1"/>
</dbReference>
<evidence type="ECO:0000313" key="2">
    <source>
        <dbReference type="EMBL" id="OGL39009.1"/>
    </source>
</evidence>
<dbReference type="EMBL" id="MGDB01000130">
    <property type="protein sequence ID" value="OGL39009.1"/>
    <property type="molecule type" value="Genomic_DNA"/>
</dbReference>
<name>A0A1F7RBU3_9BACT</name>
<dbReference type="Proteomes" id="UP000178526">
    <property type="component" value="Unassembled WGS sequence"/>
</dbReference>
<sequence>MDKEELWHEVFSTTDESEALVLKGLLESEGIRCQILSHKIPQLPVNINGLGLIKLEVLKDDVEKALDILSSKINQE</sequence>
<evidence type="ECO:0000259" key="1">
    <source>
        <dbReference type="Pfam" id="PF09413"/>
    </source>
</evidence>
<evidence type="ECO:0000313" key="3">
    <source>
        <dbReference type="Proteomes" id="UP000178526"/>
    </source>
</evidence>
<proteinExistence type="predicted"/>
<reference evidence="2 3" key="1">
    <citation type="journal article" date="2016" name="Nat. Commun.">
        <title>Thousands of microbial genomes shed light on interconnected biogeochemical processes in an aquifer system.</title>
        <authorList>
            <person name="Anantharaman K."/>
            <person name="Brown C.T."/>
            <person name="Hug L.A."/>
            <person name="Sharon I."/>
            <person name="Castelle C.J."/>
            <person name="Probst A.J."/>
            <person name="Thomas B.C."/>
            <person name="Singh A."/>
            <person name="Wilkins M.J."/>
            <person name="Karaoz U."/>
            <person name="Brodie E.L."/>
            <person name="Williams K.H."/>
            <person name="Hubbard S.S."/>
            <person name="Banfield J.F."/>
        </authorList>
    </citation>
    <scope>NUCLEOTIDE SEQUENCE [LARGE SCALE GENOMIC DNA]</scope>
</reference>
<feature type="domain" description="DUF2007" evidence="1">
    <location>
        <begin position="7"/>
        <end position="70"/>
    </location>
</feature>
<dbReference type="InterPro" id="IPR011322">
    <property type="entry name" value="N-reg_PII-like_a/b"/>
</dbReference>
<comment type="caution">
    <text evidence="2">The sequence shown here is derived from an EMBL/GenBank/DDBJ whole genome shotgun (WGS) entry which is preliminary data.</text>
</comment>
<organism evidence="2 3">
    <name type="scientific">Candidatus Schekmanbacteria bacterium GWA2_38_11</name>
    <dbReference type="NCBI Taxonomy" id="1817876"/>
    <lineage>
        <taxon>Bacteria</taxon>
        <taxon>Candidatus Schekmaniibacteriota</taxon>
    </lineage>
</organism>
<dbReference type="Gene3D" id="3.30.70.790">
    <property type="entry name" value="UreE, C-terminal domain"/>
    <property type="match status" value="1"/>
</dbReference>